<comment type="caution">
    <text evidence="4">The sequence shown here is derived from an EMBL/GenBank/DDBJ whole genome shotgun (WGS) entry which is preliminary data.</text>
</comment>
<dbReference type="GO" id="GO:0000160">
    <property type="term" value="P:phosphorelay signal transduction system"/>
    <property type="evidence" value="ECO:0007669"/>
    <property type="project" value="InterPro"/>
</dbReference>
<dbReference type="SMART" id="SM00448">
    <property type="entry name" value="REC"/>
    <property type="match status" value="1"/>
</dbReference>
<reference evidence="4 5" key="1">
    <citation type="submission" date="2020-08" db="EMBL/GenBank/DDBJ databases">
        <title>Draft genome sequence of Parasphingopyxis sp. GrpM-11.</title>
        <authorList>
            <person name="Oh J."/>
            <person name="Roh D.-H."/>
        </authorList>
    </citation>
    <scope>NUCLEOTIDE SEQUENCE [LARGE SCALE GENOMIC DNA]</scope>
    <source>
        <strain evidence="4 5">GrpM-11</strain>
    </source>
</reference>
<dbReference type="PANTHER" id="PTHR43367:SF1">
    <property type="entry name" value="TWO-COMPONENT RESPONSE REGULATOR-LIKE APRR6-RELATED"/>
    <property type="match status" value="1"/>
</dbReference>
<dbReference type="SUPFAM" id="SSF52172">
    <property type="entry name" value="CheY-like"/>
    <property type="match status" value="1"/>
</dbReference>
<feature type="domain" description="ANTAR" evidence="3">
    <location>
        <begin position="122"/>
        <end position="183"/>
    </location>
</feature>
<dbReference type="GO" id="GO:0003723">
    <property type="term" value="F:RNA binding"/>
    <property type="evidence" value="ECO:0007669"/>
    <property type="project" value="InterPro"/>
</dbReference>
<dbReference type="InterPro" id="IPR011006">
    <property type="entry name" value="CheY-like_superfamily"/>
</dbReference>
<accession>A0A842I4G2</accession>
<dbReference type="PROSITE" id="PS50921">
    <property type="entry name" value="ANTAR"/>
    <property type="match status" value="1"/>
</dbReference>
<dbReference type="Pfam" id="PF03861">
    <property type="entry name" value="ANTAR"/>
    <property type="match status" value="1"/>
</dbReference>
<evidence type="ECO:0000256" key="1">
    <source>
        <dbReference type="PROSITE-ProRule" id="PRU00169"/>
    </source>
</evidence>
<name>A0A842I4G2_9SPHN</name>
<keyword evidence="1" id="KW-0597">Phosphoprotein</keyword>
<feature type="modified residue" description="4-aspartylphosphate" evidence="1">
    <location>
        <position position="52"/>
    </location>
</feature>
<dbReference type="InterPro" id="IPR005561">
    <property type="entry name" value="ANTAR"/>
</dbReference>
<dbReference type="RefSeq" id="WP_185802513.1">
    <property type="nucleotide sequence ID" value="NZ_JACJVJ010000003.1"/>
</dbReference>
<sequence>MRIVIVDDNPARAAIIEEGLQEAGEDEITTIVERRGLAGKLEEMAPDVILIDIENPSRDELEELFAISRAAARPIAMFVDQSDEETTEAAIDAGVSAYIVDGLSKNRIKPILDLAVRRFNAFSRLQRELHEARTALADKDVIDRAKHILMAQRHVSEPEAHGLLRSQAMNSNRRIVDIADAIVTASELMGGMDGA</sequence>
<dbReference type="PROSITE" id="PS50110">
    <property type="entry name" value="RESPONSE_REGULATORY"/>
    <property type="match status" value="1"/>
</dbReference>
<dbReference type="Pfam" id="PF00072">
    <property type="entry name" value="Response_reg"/>
    <property type="match status" value="1"/>
</dbReference>
<gene>
    <name evidence="4" type="ORF">H6P80_16075</name>
</gene>
<protein>
    <submittedName>
        <fullName evidence="4">ANTAR domain-containing protein</fullName>
    </submittedName>
</protein>
<dbReference type="InterPro" id="IPR036388">
    <property type="entry name" value="WH-like_DNA-bd_sf"/>
</dbReference>
<dbReference type="SMART" id="SM01012">
    <property type="entry name" value="ANTAR"/>
    <property type="match status" value="1"/>
</dbReference>
<keyword evidence="5" id="KW-1185">Reference proteome</keyword>
<dbReference type="AlphaFoldDB" id="A0A842I4G2"/>
<dbReference type="InterPro" id="IPR008327">
    <property type="entry name" value="Sig_transdc_resp-reg_antiterm"/>
</dbReference>
<organism evidence="4 5">
    <name type="scientific">Parasphingopyxis marina</name>
    <dbReference type="NCBI Taxonomy" id="2761622"/>
    <lineage>
        <taxon>Bacteria</taxon>
        <taxon>Pseudomonadati</taxon>
        <taxon>Pseudomonadota</taxon>
        <taxon>Alphaproteobacteria</taxon>
        <taxon>Sphingomonadales</taxon>
        <taxon>Sphingomonadaceae</taxon>
        <taxon>Parasphingopyxis</taxon>
    </lineage>
</organism>
<dbReference type="Gene3D" id="1.10.10.10">
    <property type="entry name" value="Winged helix-like DNA-binding domain superfamily/Winged helix DNA-binding domain"/>
    <property type="match status" value="1"/>
</dbReference>
<dbReference type="EMBL" id="JACJVJ010000003">
    <property type="protein sequence ID" value="MBC2779144.1"/>
    <property type="molecule type" value="Genomic_DNA"/>
</dbReference>
<dbReference type="Proteomes" id="UP000564378">
    <property type="component" value="Unassembled WGS sequence"/>
</dbReference>
<evidence type="ECO:0000313" key="5">
    <source>
        <dbReference type="Proteomes" id="UP000564378"/>
    </source>
</evidence>
<dbReference type="Gene3D" id="3.40.50.2300">
    <property type="match status" value="1"/>
</dbReference>
<proteinExistence type="predicted"/>
<dbReference type="PANTHER" id="PTHR43367">
    <property type="match status" value="1"/>
</dbReference>
<dbReference type="PIRSF" id="PIRSF036382">
    <property type="entry name" value="RR_antiterm"/>
    <property type="match status" value="1"/>
</dbReference>
<evidence type="ECO:0000259" key="3">
    <source>
        <dbReference type="PROSITE" id="PS50921"/>
    </source>
</evidence>
<evidence type="ECO:0000259" key="2">
    <source>
        <dbReference type="PROSITE" id="PS50110"/>
    </source>
</evidence>
<feature type="domain" description="Response regulatory" evidence="2">
    <location>
        <begin position="2"/>
        <end position="116"/>
    </location>
</feature>
<evidence type="ECO:0000313" key="4">
    <source>
        <dbReference type="EMBL" id="MBC2779144.1"/>
    </source>
</evidence>
<dbReference type="InterPro" id="IPR001789">
    <property type="entry name" value="Sig_transdc_resp-reg_receiver"/>
</dbReference>